<dbReference type="SUPFAM" id="SSF54523">
    <property type="entry name" value="Pili subunits"/>
    <property type="match status" value="1"/>
</dbReference>
<name>A0A382CY98_9ZZZZ</name>
<dbReference type="NCBIfam" id="TIGR02532">
    <property type="entry name" value="IV_pilin_GFxxxE"/>
    <property type="match status" value="1"/>
</dbReference>
<evidence type="ECO:0000313" key="2">
    <source>
        <dbReference type="EMBL" id="SVB31196.1"/>
    </source>
</evidence>
<feature type="non-terminal residue" evidence="2">
    <location>
        <position position="159"/>
    </location>
</feature>
<dbReference type="EMBL" id="UINC01036751">
    <property type="protein sequence ID" value="SVB31196.1"/>
    <property type="molecule type" value="Genomic_DNA"/>
</dbReference>
<protein>
    <recommendedName>
        <fullName evidence="3">Type II secretion system protein GspG C-terminal domain-containing protein</fullName>
    </recommendedName>
</protein>
<dbReference type="Gene3D" id="3.30.700.10">
    <property type="entry name" value="Glycoprotein, Type 4 Pilin"/>
    <property type="match status" value="1"/>
</dbReference>
<proteinExistence type="predicted"/>
<reference evidence="2" key="1">
    <citation type="submission" date="2018-05" db="EMBL/GenBank/DDBJ databases">
        <authorList>
            <person name="Lanie J.A."/>
            <person name="Ng W.-L."/>
            <person name="Kazmierczak K.M."/>
            <person name="Andrzejewski T.M."/>
            <person name="Davidsen T.M."/>
            <person name="Wayne K.J."/>
            <person name="Tettelin H."/>
            <person name="Glass J.I."/>
            <person name="Rusch D."/>
            <person name="Podicherti R."/>
            <person name="Tsui H.-C.T."/>
            <person name="Winkler M.E."/>
        </authorList>
    </citation>
    <scope>NUCLEOTIDE SEQUENCE</scope>
</reference>
<accession>A0A382CY98</accession>
<dbReference type="InterPro" id="IPR012902">
    <property type="entry name" value="N_methyl_site"/>
</dbReference>
<gene>
    <name evidence="2" type="ORF">METZ01_LOCUS184050</name>
</gene>
<keyword evidence="1" id="KW-0472">Membrane</keyword>
<dbReference type="Pfam" id="PF07963">
    <property type="entry name" value="N_methyl"/>
    <property type="match status" value="1"/>
</dbReference>
<dbReference type="PANTHER" id="PTHR30093:SF2">
    <property type="entry name" value="TYPE II SECRETION SYSTEM PROTEIN H"/>
    <property type="match status" value="1"/>
</dbReference>
<keyword evidence="1" id="KW-0812">Transmembrane</keyword>
<evidence type="ECO:0008006" key="3">
    <source>
        <dbReference type="Google" id="ProtNLM"/>
    </source>
</evidence>
<feature type="transmembrane region" description="Helical" evidence="1">
    <location>
        <begin position="12"/>
        <end position="37"/>
    </location>
</feature>
<dbReference type="InterPro" id="IPR045584">
    <property type="entry name" value="Pilin-like"/>
</dbReference>
<dbReference type="PANTHER" id="PTHR30093">
    <property type="entry name" value="GENERAL SECRETION PATHWAY PROTEIN G"/>
    <property type="match status" value="1"/>
</dbReference>
<sequence length="159" mass="18248">MKKRQTESSLFAFTLIELLVVIAIIAILAAMLLPALAKSKTIALRTKCGSHLRQLGLANMMYMDDNEDIFPYHRRALGVPPSKGFQRLVELNKGMDYAREETWFTLIYGYAPSDQAYRCPDLRHDKFQNASKQHDKWRFDAHSIGYGQNSYFLGQMPGR</sequence>
<keyword evidence="1" id="KW-1133">Transmembrane helix</keyword>
<organism evidence="2">
    <name type="scientific">marine metagenome</name>
    <dbReference type="NCBI Taxonomy" id="408172"/>
    <lineage>
        <taxon>unclassified sequences</taxon>
        <taxon>metagenomes</taxon>
        <taxon>ecological metagenomes</taxon>
    </lineage>
</organism>
<dbReference type="AlphaFoldDB" id="A0A382CY98"/>
<evidence type="ECO:0000256" key="1">
    <source>
        <dbReference type="SAM" id="Phobius"/>
    </source>
</evidence>